<dbReference type="PANTHER" id="PTHR47165:SF4">
    <property type="entry name" value="OS03G0429900 PROTEIN"/>
    <property type="match status" value="1"/>
</dbReference>
<comment type="caution">
    <text evidence="2">The sequence shown here is derived from an EMBL/GenBank/DDBJ whole genome shotgun (WGS) entry which is preliminary data.</text>
</comment>
<protein>
    <recommendedName>
        <fullName evidence="4">Replication factor A C-terminal domain-containing protein</fullName>
    </recommendedName>
</protein>
<dbReference type="InterPro" id="IPR012340">
    <property type="entry name" value="NA-bd_OB-fold"/>
</dbReference>
<evidence type="ECO:0000256" key="1">
    <source>
        <dbReference type="SAM" id="MobiDB-lite"/>
    </source>
</evidence>
<keyword evidence="3" id="KW-1185">Reference proteome</keyword>
<name>A0AAD5D2N7_AMBAR</name>
<feature type="region of interest" description="Disordered" evidence="1">
    <location>
        <begin position="373"/>
        <end position="406"/>
    </location>
</feature>
<dbReference type="EMBL" id="JAMZMK010005711">
    <property type="protein sequence ID" value="KAI7752282.1"/>
    <property type="molecule type" value="Genomic_DNA"/>
</dbReference>
<accession>A0AAD5D2N7</accession>
<dbReference type="AlphaFoldDB" id="A0AAD5D2N7"/>
<reference evidence="2" key="1">
    <citation type="submission" date="2022-06" db="EMBL/GenBank/DDBJ databases">
        <title>Uncovering the hologenomic basis of an extraordinary plant invasion.</title>
        <authorList>
            <person name="Bieker V.C."/>
            <person name="Martin M.D."/>
            <person name="Gilbert T."/>
            <person name="Hodgins K."/>
            <person name="Battlay P."/>
            <person name="Petersen B."/>
            <person name="Wilson J."/>
        </authorList>
    </citation>
    <scope>NUCLEOTIDE SEQUENCE</scope>
    <source>
        <strain evidence="2">AA19_3_7</strain>
        <tissue evidence="2">Leaf</tissue>
    </source>
</reference>
<dbReference type="Gene3D" id="2.40.50.140">
    <property type="entry name" value="Nucleic acid-binding proteins"/>
    <property type="match status" value="3"/>
</dbReference>
<gene>
    <name evidence="2" type="ORF">M8C21_012795</name>
</gene>
<evidence type="ECO:0000313" key="3">
    <source>
        <dbReference type="Proteomes" id="UP001206925"/>
    </source>
</evidence>
<sequence>MSCKRVRDIQLRLKAQVIEIRVVKKWIPLLKKNDATQKTNELCYLFVDAHGDGIEASADAQEVEYYDSIIRLSSCYRVTGFLCTNHRPYMSTVNHEASLIIGKKTQFISIPDSNIPRVCFNFATYEQLNSRVKDNRILTDYIGRVESNRLQPTTKNIVPRKTMLQDQWRNSVEITIWPEMQHLYGDEVKQGDILAITSASVSNFDGLMQLESTFLTTVIVNPDIPQTATTVERLKKMESIPKYDITLKVNQLNPKNLPSNKKRICCKCYAKITKIFDQRGWYYAQCSKCTNKLYPEEDESLTTLTFACKDHDDIEPKLKYSLNVLIADETGTEEVVFFDDGMTSLLKKTCQDLVFNKRQIVVDNVLNADESTKNVGTSMLSENEKLPPQTPDPKMNPAKRQLHDTP</sequence>
<organism evidence="2 3">
    <name type="scientific">Ambrosia artemisiifolia</name>
    <name type="common">Common ragweed</name>
    <dbReference type="NCBI Taxonomy" id="4212"/>
    <lineage>
        <taxon>Eukaryota</taxon>
        <taxon>Viridiplantae</taxon>
        <taxon>Streptophyta</taxon>
        <taxon>Embryophyta</taxon>
        <taxon>Tracheophyta</taxon>
        <taxon>Spermatophyta</taxon>
        <taxon>Magnoliopsida</taxon>
        <taxon>eudicotyledons</taxon>
        <taxon>Gunneridae</taxon>
        <taxon>Pentapetalae</taxon>
        <taxon>asterids</taxon>
        <taxon>campanulids</taxon>
        <taxon>Asterales</taxon>
        <taxon>Asteraceae</taxon>
        <taxon>Asteroideae</taxon>
        <taxon>Heliantheae alliance</taxon>
        <taxon>Heliantheae</taxon>
        <taxon>Ambrosia</taxon>
    </lineage>
</organism>
<dbReference type="Proteomes" id="UP001206925">
    <property type="component" value="Unassembled WGS sequence"/>
</dbReference>
<evidence type="ECO:0008006" key="4">
    <source>
        <dbReference type="Google" id="ProtNLM"/>
    </source>
</evidence>
<evidence type="ECO:0000313" key="2">
    <source>
        <dbReference type="EMBL" id="KAI7752282.1"/>
    </source>
</evidence>
<feature type="non-terminal residue" evidence="2">
    <location>
        <position position="1"/>
    </location>
</feature>
<dbReference type="PANTHER" id="PTHR47165">
    <property type="entry name" value="OS03G0429900 PROTEIN"/>
    <property type="match status" value="1"/>
</dbReference>
<proteinExistence type="predicted"/>
<dbReference type="SUPFAM" id="SSF50249">
    <property type="entry name" value="Nucleic acid-binding proteins"/>
    <property type="match status" value="3"/>
</dbReference>